<organism evidence="1 2">
    <name type="scientific">Solilutibacter pythonis</name>
    <dbReference type="NCBI Taxonomy" id="2483112"/>
    <lineage>
        <taxon>Bacteria</taxon>
        <taxon>Pseudomonadati</taxon>
        <taxon>Pseudomonadota</taxon>
        <taxon>Gammaproteobacteria</taxon>
        <taxon>Lysobacterales</taxon>
        <taxon>Lysobacteraceae</taxon>
        <taxon>Solilutibacter</taxon>
    </lineage>
</organism>
<dbReference type="PANTHER" id="PTHR33986:SF15">
    <property type="entry name" value="MITOCHONDRIAL FISSION PROTEIN ELM1"/>
    <property type="match status" value="1"/>
</dbReference>
<dbReference type="OrthoDB" id="272235at2"/>
<gene>
    <name evidence="1" type="ORF">EBB59_06180</name>
</gene>
<proteinExistence type="predicted"/>
<dbReference type="AlphaFoldDB" id="A0A3M2HTR5"/>
<name>A0A3M2HTR5_9GAMM</name>
<evidence type="ECO:0000313" key="2">
    <source>
        <dbReference type="Proteomes" id="UP000275012"/>
    </source>
</evidence>
<evidence type="ECO:0000313" key="1">
    <source>
        <dbReference type="EMBL" id="RMH93126.1"/>
    </source>
</evidence>
<keyword evidence="2" id="KW-1185">Reference proteome</keyword>
<dbReference type="Pfam" id="PF06258">
    <property type="entry name" value="Mito_fiss_Elm1"/>
    <property type="match status" value="1"/>
</dbReference>
<comment type="caution">
    <text evidence="1">The sequence shown here is derived from an EMBL/GenBank/DDBJ whole genome shotgun (WGS) entry which is preliminary data.</text>
</comment>
<dbReference type="EMBL" id="RFLY01000007">
    <property type="protein sequence ID" value="RMH93126.1"/>
    <property type="molecule type" value="Genomic_DNA"/>
</dbReference>
<dbReference type="PANTHER" id="PTHR33986">
    <property type="entry name" value="OS02G0535700 PROTEIN"/>
    <property type="match status" value="1"/>
</dbReference>
<reference evidence="1 2" key="1">
    <citation type="submission" date="2018-10" db="EMBL/GenBank/DDBJ databases">
        <title>Proposal of Lysobacter pythonis sp. nov. isolated from royal pythons (Python regius).</title>
        <authorList>
            <person name="Hans-Juergen B."/>
            <person name="Huptas C."/>
            <person name="Sandra B."/>
            <person name="Igor L."/>
            <person name="Joachim S."/>
            <person name="Siegfried S."/>
            <person name="Mareike W."/>
            <person name="Peter K."/>
        </authorList>
    </citation>
    <scope>NUCLEOTIDE SEQUENCE [LARGE SCALE GENOMIC DNA]</scope>
    <source>
        <strain evidence="1 2">4284/11</strain>
    </source>
</reference>
<dbReference type="RefSeq" id="WP_122101286.1">
    <property type="nucleotide sequence ID" value="NZ_RFLY01000007.1"/>
</dbReference>
<dbReference type="Proteomes" id="UP000275012">
    <property type="component" value="Unassembled WGS sequence"/>
</dbReference>
<protein>
    <submittedName>
        <fullName evidence="1">Nucleoside-diphosphate sugar epimerase</fullName>
    </submittedName>
</protein>
<dbReference type="InterPro" id="IPR009367">
    <property type="entry name" value="Elm1-like"/>
</dbReference>
<accession>A0A3M2HTR5</accession>
<sequence length="315" mass="33328">MEHRHTPAISLSDGHAGNRRQAEALARALGHAEAPHLVLAPSRLARALAPRLFPGAARAFGGDFHALLAHPPALAIGCGRQAALATRLLRKAGSRAVQILDPRLDPRHWDAVIAPAHDALAGANVIAPQGSLHEVDDLWLARARHDFPAIGALPAPRIAVLVGGPSRHWAMDDAGFDAALASLAAAARAQAGSLLLAASRRTPPGWREAMGRRDAALIWRDQGDGDNPYRGLLGWADAIVCTADSVNMLSEACATGAPVYVIGGERLQGRPRHFLGHLCDAHRVRAFDGGLTPFAAEPLRESARVAATLRERLTP</sequence>